<protein>
    <submittedName>
        <fullName evidence="2">TIGR02281 family clan AA aspartic protease</fullName>
    </submittedName>
</protein>
<organism evidence="2 3">
    <name type="scientific">Lacimonas salitolerans</name>
    <dbReference type="NCBI Taxonomy" id="1323750"/>
    <lineage>
        <taxon>Bacteria</taxon>
        <taxon>Pseudomonadati</taxon>
        <taxon>Pseudomonadota</taxon>
        <taxon>Alphaproteobacteria</taxon>
        <taxon>Rhodobacterales</taxon>
        <taxon>Paracoccaceae</taxon>
        <taxon>Lacimonas</taxon>
    </lineage>
</organism>
<dbReference type="NCBIfam" id="TIGR02281">
    <property type="entry name" value="clan_AA_DTGA"/>
    <property type="match status" value="1"/>
</dbReference>
<feature type="transmembrane region" description="Helical" evidence="1">
    <location>
        <begin position="37"/>
        <end position="56"/>
    </location>
</feature>
<sequence>MSDIQLGNLFYLILLGAAITFWFIAQNRNALGKTLQHAMVWGLIFVGVIATVGLWGDIRRTVMPQQSVMAGEGRIELPRAQDGHYYMTAQINGHPTLFVVDTGATEIVLSKQDAEAAGIRPEDMIFSGRAYSANGPVATAPVRLDSLSIGPIEDRGVRAFVNDGEMRISLMGMSYLNRYSKIEITDGALVLTR</sequence>
<dbReference type="InterPro" id="IPR034122">
    <property type="entry name" value="Retropepsin-like_bacterial"/>
</dbReference>
<dbReference type="Gene3D" id="2.40.70.10">
    <property type="entry name" value="Acid Proteases"/>
    <property type="match status" value="1"/>
</dbReference>
<dbReference type="SUPFAM" id="SSF50630">
    <property type="entry name" value="Acid proteases"/>
    <property type="match status" value="1"/>
</dbReference>
<keyword evidence="2" id="KW-0378">Hydrolase</keyword>
<dbReference type="Proteomes" id="UP001597186">
    <property type="component" value="Unassembled WGS sequence"/>
</dbReference>
<dbReference type="InterPro" id="IPR021109">
    <property type="entry name" value="Peptidase_aspartic_dom_sf"/>
</dbReference>
<name>A0ABW4EBL8_9RHOB</name>
<keyword evidence="1" id="KW-1133">Transmembrane helix</keyword>
<dbReference type="RefSeq" id="WP_379913624.1">
    <property type="nucleotide sequence ID" value="NZ_JBHUDD010000037.1"/>
</dbReference>
<dbReference type="InterPro" id="IPR011969">
    <property type="entry name" value="Clan_AA_Asp_peptidase_C"/>
</dbReference>
<evidence type="ECO:0000256" key="1">
    <source>
        <dbReference type="SAM" id="Phobius"/>
    </source>
</evidence>
<reference evidence="3" key="1">
    <citation type="journal article" date="2019" name="Int. J. Syst. Evol. Microbiol.">
        <title>The Global Catalogue of Microorganisms (GCM) 10K type strain sequencing project: providing services to taxonomists for standard genome sequencing and annotation.</title>
        <authorList>
            <consortium name="The Broad Institute Genomics Platform"/>
            <consortium name="The Broad Institute Genome Sequencing Center for Infectious Disease"/>
            <person name="Wu L."/>
            <person name="Ma J."/>
        </authorList>
    </citation>
    <scope>NUCLEOTIDE SEQUENCE [LARGE SCALE GENOMIC DNA]</scope>
    <source>
        <strain evidence="3">CGMCC 1.12477</strain>
    </source>
</reference>
<accession>A0ABW4EBL8</accession>
<evidence type="ECO:0000313" key="2">
    <source>
        <dbReference type="EMBL" id="MFD1508725.1"/>
    </source>
</evidence>
<dbReference type="Pfam" id="PF13975">
    <property type="entry name" value="gag-asp_proteas"/>
    <property type="match status" value="1"/>
</dbReference>
<keyword evidence="1" id="KW-0472">Membrane</keyword>
<proteinExistence type="predicted"/>
<comment type="caution">
    <text evidence="2">The sequence shown here is derived from an EMBL/GenBank/DDBJ whole genome shotgun (WGS) entry which is preliminary data.</text>
</comment>
<evidence type="ECO:0000313" key="3">
    <source>
        <dbReference type="Proteomes" id="UP001597186"/>
    </source>
</evidence>
<keyword evidence="2" id="KW-0645">Protease</keyword>
<keyword evidence="3" id="KW-1185">Reference proteome</keyword>
<gene>
    <name evidence="2" type="ORF">ACFTOW_04855</name>
</gene>
<feature type="transmembrane region" description="Helical" evidence="1">
    <location>
        <begin position="6"/>
        <end position="25"/>
    </location>
</feature>
<keyword evidence="1" id="KW-0812">Transmembrane</keyword>
<dbReference type="PROSITE" id="PS00141">
    <property type="entry name" value="ASP_PROTEASE"/>
    <property type="match status" value="1"/>
</dbReference>
<dbReference type="CDD" id="cd05483">
    <property type="entry name" value="retropepsin_like_bacteria"/>
    <property type="match status" value="1"/>
</dbReference>
<dbReference type="EMBL" id="JBHUDD010000037">
    <property type="protein sequence ID" value="MFD1508725.1"/>
    <property type="molecule type" value="Genomic_DNA"/>
</dbReference>
<dbReference type="GO" id="GO:0008233">
    <property type="term" value="F:peptidase activity"/>
    <property type="evidence" value="ECO:0007669"/>
    <property type="project" value="UniProtKB-KW"/>
</dbReference>
<dbReference type="InterPro" id="IPR001969">
    <property type="entry name" value="Aspartic_peptidase_AS"/>
</dbReference>
<dbReference type="GO" id="GO:0006508">
    <property type="term" value="P:proteolysis"/>
    <property type="evidence" value="ECO:0007669"/>
    <property type="project" value="UniProtKB-KW"/>
</dbReference>